<evidence type="ECO:0000256" key="8">
    <source>
        <dbReference type="ARBA" id="ARBA00022617"/>
    </source>
</evidence>
<keyword evidence="28" id="KW-1185">Reference proteome</keyword>
<name>A0AA89BUP3_PINIB</name>
<evidence type="ECO:0000256" key="25">
    <source>
        <dbReference type="PIRSR" id="PIRSR602403-1"/>
    </source>
</evidence>
<organism evidence="27 28">
    <name type="scientific">Pinctada imbricata</name>
    <name type="common">Atlantic pearl-oyster</name>
    <name type="synonym">Pinctada martensii</name>
    <dbReference type="NCBI Taxonomy" id="66713"/>
    <lineage>
        <taxon>Eukaryota</taxon>
        <taxon>Metazoa</taxon>
        <taxon>Spiralia</taxon>
        <taxon>Lophotrochozoa</taxon>
        <taxon>Mollusca</taxon>
        <taxon>Bivalvia</taxon>
        <taxon>Autobranchia</taxon>
        <taxon>Pteriomorphia</taxon>
        <taxon>Pterioida</taxon>
        <taxon>Pterioidea</taxon>
        <taxon>Pteriidae</taxon>
        <taxon>Pinctada</taxon>
    </lineage>
</organism>
<evidence type="ECO:0000256" key="2">
    <source>
        <dbReference type="ARBA" id="ARBA00004637"/>
    </source>
</evidence>
<sequence length="120" mass="14040">MSYVKACLKESMRYTFPLAAGLEKHLDEDIVVQDFLLPKGTVVNVNQNIVVTRNPDIFDDPDEFKPERWLRNTDERHRNVHSHALLPFGIGSRSCIGRRFAEMEMHTCITKVYFIRYLLN</sequence>
<comment type="pathway">
    <text evidence="3">Lipid metabolism; C21-steroid hormone metabolism.</text>
</comment>
<evidence type="ECO:0000256" key="11">
    <source>
        <dbReference type="ARBA" id="ARBA00022946"/>
    </source>
</evidence>
<gene>
    <name evidence="27" type="ORF">FSP39_002562</name>
</gene>
<comment type="cofactor">
    <cofactor evidence="1 25">
        <name>heme</name>
        <dbReference type="ChEBI" id="CHEBI:30413"/>
    </cofactor>
</comment>
<accession>A0AA89BUP3</accession>
<evidence type="ECO:0000256" key="4">
    <source>
        <dbReference type="ARBA" id="ARBA00010617"/>
    </source>
</evidence>
<reference evidence="27" key="1">
    <citation type="submission" date="2019-08" db="EMBL/GenBank/DDBJ databases">
        <title>The improved chromosome-level genome for the pearl oyster Pinctada fucata martensii using PacBio sequencing and Hi-C.</title>
        <authorList>
            <person name="Zheng Z."/>
        </authorList>
    </citation>
    <scope>NUCLEOTIDE SEQUENCE</scope>
    <source>
        <strain evidence="27">ZZ-2019</strain>
        <tissue evidence="27">Adductor muscle</tissue>
    </source>
</reference>
<keyword evidence="10" id="KW-0999">Mitochondrion inner membrane</keyword>
<dbReference type="PROSITE" id="PS00086">
    <property type="entry name" value="CYTOCHROME_P450"/>
    <property type="match status" value="1"/>
</dbReference>
<keyword evidence="13 25" id="KW-0408">Iron</keyword>
<evidence type="ECO:0000256" key="5">
    <source>
        <dbReference type="ARBA" id="ARBA00012764"/>
    </source>
</evidence>
<dbReference type="PANTHER" id="PTHR24279:SF3">
    <property type="entry name" value="CHOLESTEROL SIDE-CHAIN CLEAVAGE ENZYME, MITOCHONDRIAL"/>
    <property type="match status" value="1"/>
</dbReference>
<keyword evidence="12 26" id="KW-0560">Oxidoreductase</keyword>
<evidence type="ECO:0000256" key="18">
    <source>
        <dbReference type="ARBA" id="ARBA00023166"/>
    </source>
</evidence>
<keyword evidence="16" id="KW-0496">Mitochondrion</keyword>
<evidence type="ECO:0000256" key="1">
    <source>
        <dbReference type="ARBA" id="ARBA00001971"/>
    </source>
</evidence>
<dbReference type="InterPro" id="IPR050479">
    <property type="entry name" value="CYP11_CYP27_families"/>
</dbReference>
<dbReference type="GO" id="GO:0034650">
    <property type="term" value="P:cortisol metabolic process"/>
    <property type="evidence" value="ECO:0007669"/>
    <property type="project" value="TreeGrafter"/>
</dbReference>
<evidence type="ECO:0000313" key="27">
    <source>
        <dbReference type="EMBL" id="KAK3096703.1"/>
    </source>
</evidence>
<comment type="similarity">
    <text evidence="4 26">Belongs to the cytochrome P450 family.</text>
</comment>
<evidence type="ECO:0000256" key="21">
    <source>
        <dbReference type="ARBA" id="ARBA00030343"/>
    </source>
</evidence>
<dbReference type="AlphaFoldDB" id="A0AA89BUP3"/>
<evidence type="ECO:0000256" key="6">
    <source>
        <dbReference type="ARBA" id="ARBA00019844"/>
    </source>
</evidence>
<keyword evidence="19" id="KW-0753">Steroid metabolism</keyword>
<dbReference type="GO" id="GO:0020037">
    <property type="term" value="F:heme binding"/>
    <property type="evidence" value="ECO:0007669"/>
    <property type="project" value="InterPro"/>
</dbReference>
<feature type="binding site" description="axial binding residue" evidence="25">
    <location>
        <position position="95"/>
    </location>
    <ligand>
        <name>heme</name>
        <dbReference type="ChEBI" id="CHEBI:30413"/>
    </ligand>
    <ligandPart>
        <name>Fe</name>
        <dbReference type="ChEBI" id="CHEBI:18248"/>
    </ligandPart>
</feature>
<dbReference type="GO" id="GO:0008386">
    <property type="term" value="F:cholesterol monooxygenase (side-chain-cleaving) activity"/>
    <property type="evidence" value="ECO:0007669"/>
    <property type="project" value="UniProtKB-EC"/>
</dbReference>
<dbReference type="GO" id="GO:0006700">
    <property type="term" value="P:C21-steroid hormone biosynthetic process"/>
    <property type="evidence" value="ECO:0007669"/>
    <property type="project" value="TreeGrafter"/>
</dbReference>
<keyword evidence="9 25" id="KW-0479">Metal-binding</keyword>
<dbReference type="Pfam" id="PF00067">
    <property type="entry name" value="p450"/>
    <property type="match status" value="1"/>
</dbReference>
<evidence type="ECO:0000256" key="23">
    <source>
        <dbReference type="ARBA" id="ARBA00033274"/>
    </source>
</evidence>
<keyword evidence="15" id="KW-0443">Lipid metabolism</keyword>
<keyword evidence="14 26" id="KW-0503">Monooxygenase</keyword>
<evidence type="ECO:0000256" key="14">
    <source>
        <dbReference type="ARBA" id="ARBA00023033"/>
    </source>
</evidence>
<comment type="subcellular location">
    <subcellularLocation>
        <location evidence="2">Mitochondrion inner membrane</location>
        <topology evidence="2">Peripheral membrane protein</topology>
    </subcellularLocation>
</comment>
<proteinExistence type="inferred from homology"/>
<evidence type="ECO:0000256" key="22">
    <source>
        <dbReference type="ARBA" id="ARBA00032666"/>
    </source>
</evidence>
<dbReference type="EMBL" id="VSWD01000007">
    <property type="protein sequence ID" value="KAK3096703.1"/>
    <property type="molecule type" value="Genomic_DNA"/>
</dbReference>
<dbReference type="PRINTS" id="PR00385">
    <property type="entry name" value="P450"/>
</dbReference>
<dbReference type="EC" id="1.14.15.6" evidence="5"/>
<evidence type="ECO:0000256" key="3">
    <source>
        <dbReference type="ARBA" id="ARBA00005108"/>
    </source>
</evidence>
<dbReference type="SUPFAM" id="SSF48264">
    <property type="entry name" value="Cytochrome P450"/>
    <property type="match status" value="1"/>
</dbReference>
<dbReference type="GO" id="GO:0005743">
    <property type="term" value="C:mitochondrial inner membrane"/>
    <property type="evidence" value="ECO:0007669"/>
    <property type="project" value="UniProtKB-SubCell"/>
</dbReference>
<dbReference type="PRINTS" id="PR00465">
    <property type="entry name" value="EP450IV"/>
</dbReference>
<evidence type="ECO:0000256" key="24">
    <source>
        <dbReference type="ARBA" id="ARBA00033394"/>
    </source>
</evidence>
<dbReference type="Proteomes" id="UP001186944">
    <property type="component" value="Unassembled WGS sequence"/>
</dbReference>
<dbReference type="InterPro" id="IPR002403">
    <property type="entry name" value="Cyt_P450_E_grp-IV"/>
</dbReference>
<keyword evidence="11" id="KW-0809">Transit peptide</keyword>
<evidence type="ECO:0000313" key="28">
    <source>
        <dbReference type="Proteomes" id="UP001186944"/>
    </source>
</evidence>
<dbReference type="Gene3D" id="1.10.630.10">
    <property type="entry name" value="Cytochrome P450"/>
    <property type="match status" value="1"/>
</dbReference>
<evidence type="ECO:0000256" key="16">
    <source>
        <dbReference type="ARBA" id="ARBA00023128"/>
    </source>
</evidence>
<evidence type="ECO:0000256" key="15">
    <source>
        <dbReference type="ARBA" id="ARBA00023098"/>
    </source>
</evidence>
<evidence type="ECO:0000256" key="9">
    <source>
        <dbReference type="ARBA" id="ARBA00022723"/>
    </source>
</evidence>
<dbReference type="PANTHER" id="PTHR24279">
    <property type="entry name" value="CYTOCHROME P450"/>
    <property type="match status" value="1"/>
</dbReference>
<dbReference type="GO" id="GO:0008203">
    <property type="term" value="P:cholesterol metabolic process"/>
    <property type="evidence" value="ECO:0007669"/>
    <property type="project" value="UniProtKB-KW"/>
</dbReference>
<evidence type="ECO:0000256" key="26">
    <source>
        <dbReference type="RuleBase" id="RU000461"/>
    </source>
</evidence>
<dbReference type="InterPro" id="IPR017972">
    <property type="entry name" value="Cyt_P450_CS"/>
</dbReference>
<keyword evidence="7" id="KW-0153">Cholesterol metabolism</keyword>
<keyword evidence="17" id="KW-0472">Membrane</keyword>
<evidence type="ECO:0000256" key="20">
    <source>
        <dbReference type="ARBA" id="ARBA00023250"/>
    </source>
</evidence>
<comment type="caution">
    <text evidence="27">The sequence shown here is derived from an EMBL/GenBank/DDBJ whole genome shotgun (WGS) entry which is preliminary data.</text>
</comment>
<evidence type="ECO:0000256" key="13">
    <source>
        <dbReference type="ARBA" id="ARBA00023004"/>
    </source>
</evidence>
<dbReference type="GO" id="GO:0006704">
    <property type="term" value="P:glucocorticoid biosynthetic process"/>
    <property type="evidence" value="ECO:0007669"/>
    <property type="project" value="TreeGrafter"/>
</dbReference>
<evidence type="ECO:0000256" key="12">
    <source>
        <dbReference type="ARBA" id="ARBA00023002"/>
    </source>
</evidence>
<dbReference type="GO" id="GO:0005506">
    <property type="term" value="F:iron ion binding"/>
    <property type="evidence" value="ECO:0007669"/>
    <property type="project" value="InterPro"/>
</dbReference>
<dbReference type="GO" id="GO:0071375">
    <property type="term" value="P:cellular response to peptide hormone stimulus"/>
    <property type="evidence" value="ECO:0007669"/>
    <property type="project" value="TreeGrafter"/>
</dbReference>
<dbReference type="InterPro" id="IPR001128">
    <property type="entry name" value="Cyt_P450"/>
</dbReference>
<evidence type="ECO:0000256" key="7">
    <source>
        <dbReference type="ARBA" id="ARBA00022548"/>
    </source>
</evidence>
<protein>
    <recommendedName>
        <fullName evidence="6">Cholesterol side-chain cleavage enzyme, mitochondrial</fullName>
        <ecNumber evidence="5">1.14.15.6</ecNumber>
    </recommendedName>
    <alternativeName>
        <fullName evidence="21">CYPXIA1</fullName>
    </alternativeName>
    <alternativeName>
        <fullName evidence="23">Cholesterol desmolase</fullName>
    </alternativeName>
    <alternativeName>
        <fullName evidence="22">Cytochrome P450 11A1</fullName>
    </alternativeName>
    <alternativeName>
        <fullName evidence="24">Cytochrome P450(scc)</fullName>
    </alternativeName>
</protein>
<evidence type="ECO:0000256" key="17">
    <source>
        <dbReference type="ARBA" id="ARBA00023136"/>
    </source>
</evidence>
<keyword evidence="8 25" id="KW-0349">Heme</keyword>
<evidence type="ECO:0000256" key="19">
    <source>
        <dbReference type="ARBA" id="ARBA00023221"/>
    </source>
</evidence>
<keyword evidence="20" id="KW-0755">Steroidogenesis</keyword>
<keyword evidence="18" id="KW-1207">Sterol metabolism</keyword>
<dbReference type="InterPro" id="IPR036396">
    <property type="entry name" value="Cyt_P450_sf"/>
</dbReference>
<evidence type="ECO:0000256" key="10">
    <source>
        <dbReference type="ARBA" id="ARBA00022792"/>
    </source>
</evidence>